<evidence type="ECO:0000313" key="1">
    <source>
        <dbReference type="EMBL" id="KAL3828971.1"/>
    </source>
</evidence>
<dbReference type="Proteomes" id="UP001634393">
    <property type="component" value="Unassembled WGS sequence"/>
</dbReference>
<dbReference type="EMBL" id="JBJXBP010000005">
    <property type="protein sequence ID" value="KAL3828971.1"/>
    <property type="molecule type" value="Genomic_DNA"/>
</dbReference>
<name>A0ABD3SXB0_9LAMI</name>
<reference evidence="1 2" key="1">
    <citation type="submission" date="2024-12" db="EMBL/GenBank/DDBJ databases">
        <title>The unique morphological basis and parallel evolutionary history of personate flowers in Penstemon.</title>
        <authorList>
            <person name="Depatie T.H."/>
            <person name="Wessinger C.A."/>
        </authorList>
    </citation>
    <scope>NUCLEOTIDE SEQUENCE [LARGE SCALE GENOMIC DNA]</scope>
    <source>
        <strain evidence="1">WTNN_2</strain>
        <tissue evidence="1">Leaf</tissue>
    </source>
</reference>
<organism evidence="1 2">
    <name type="scientific">Penstemon smallii</name>
    <dbReference type="NCBI Taxonomy" id="265156"/>
    <lineage>
        <taxon>Eukaryota</taxon>
        <taxon>Viridiplantae</taxon>
        <taxon>Streptophyta</taxon>
        <taxon>Embryophyta</taxon>
        <taxon>Tracheophyta</taxon>
        <taxon>Spermatophyta</taxon>
        <taxon>Magnoliopsida</taxon>
        <taxon>eudicotyledons</taxon>
        <taxon>Gunneridae</taxon>
        <taxon>Pentapetalae</taxon>
        <taxon>asterids</taxon>
        <taxon>lamiids</taxon>
        <taxon>Lamiales</taxon>
        <taxon>Plantaginaceae</taxon>
        <taxon>Cheloneae</taxon>
        <taxon>Penstemon</taxon>
    </lineage>
</organism>
<comment type="caution">
    <text evidence="1">The sequence shown here is derived from an EMBL/GenBank/DDBJ whole genome shotgun (WGS) entry which is preliminary data.</text>
</comment>
<accession>A0ABD3SXB0</accession>
<dbReference type="AlphaFoldDB" id="A0ABD3SXB0"/>
<proteinExistence type="predicted"/>
<gene>
    <name evidence="1" type="ORF">ACJIZ3_017773</name>
</gene>
<protein>
    <submittedName>
        <fullName evidence="1">Uncharacterized protein</fullName>
    </submittedName>
</protein>
<evidence type="ECO:0000313" key="2">
    <source>
        <dbReference type="Proteomes" id="UP001634393"/>
    </source>
</evidence>
<keyword evidence="2" id="KW-1185">Reference proteome</keyword>
<sequence length="164" mass="17782">MPGTKRLLISTLNKIKQTTPIRLIGHKLIISAKKKKKNWNQCHVIKNSLIGIVTSQSQSQSVVSITALFKDCSLAPEAVALAEDAPPDIQAPEAVALAEDAPPVVPAPVAAQGAVHLPFDLNIDLTRTDLGELNVPIRSYEAFFPLPAEQERGLDHSRVIIKNQ</sequence>